<sequence length="144" mass="15044">MVQYLPSSATAQINVITSEVGTVLTLIAPDQPVVQGEQFRLSGELRRADNNALLSGETITAVFNETSLGSDTTMGGTYNIDGVINEVGTYTLTVNFAGSTRPGLVLGPSQFVRTVGVIMEDLRALGIIGAASLGLILVKMGLSK</sequence>
<reference evidence="1" key="1">
    <citation type="journal article" date="2014" name="Front. Microbiol.">
        <title>High frequency of phylogenetically diverse reductive dehalogenase-homologous genes in deep subseafloor sedimentary metagenomes.</title>
        <authorList>
            <person name="Kawai M."/>
            <person name="Futagami T."/>
            <person name="Toyoda A."/>
            <person name="Takaki Y."/>
            <person name="Nishi S."/>
            <person name="Hori S."/>
            <person name="Arai W."/>
            <person name="Tsubouchi T."/>
            <person name="Morono Y."/>
            <person name="Uchiyama I."/>
            <person name="Ito T."/>
            <person name="Fujiyama A."/>
            <person name="Inagaki F."/>
            <person name="Takami H."/>
        </authorList>
    </citation>
    <scope>NUCLEOTIDE SEQUENCE</scope>
    <source>
        <strain evidence="1">Expedition CK06-06</strain>
    </source>
</reference>
<dbReference type="EMBL" id="BART01000915">
    <property type="protein sequence ID" value="GAG58749.1"/>
    <property type="molecule type" value="Genomic_DNA"/>
</dbReference>
<name>X0YR04_9ZZZZ</name>
<comment type="caution">
    <text evidence="1">The sequence shown here is derived from an EMBL/GenBank/DDBJ whole genome shotgun (WGS) entry which is preliminary data.</text>
</comment>
<evidence type="ECO:0000313" key="1">
    <source>
        <dbReference type="EMBL" id="GAG58749.1"/>
    </source>
</evidence>
<dbReference type="AlphaFoldDB" id="X0YR04"/>
<protein>
    <submittedName>
        <fullName evidence="1">Uncharacterized protein</fullName>
    </submittedName>
</protein>
<organism evidence="1">
    <name type="scientific">marine sediment metagenome</name>
    <dbReference type="NCBI Taxonomy" id="412755"/>
    <lineage>
        <taxon>unclassified sequences</taxon>
        <taxon>metagenomes</taxon>
        <taxon>ecological metagenomes</taxon>
    </lineage>
</organism>
<gene>
    <name evidence="1" type="ORF">S01H4_03658</name>
</gene>
<proteinExistence type="predicted"/>
<accession>X0YR04</accession>